<keyword evidence="2" id="KW-1185">Reference proteome</keyword>
<protein>
    <submittedName>
        <fullName evidence="1">Uncharacterized protein</fullName>
    </submittedName>
</protein>
<sequence length="62" mass="6882">MEKGSSEFDAPVYSTVNLERIGTKLVRMVIFEGELMTFEVDRGMHAAGKALEDKASNTSEEK</sequence>
<accession>A0A857MT03</accession>
<gene>
    <name evidence="1" type="ORF">GII36_01725</name>
</gene>
<proteinExistence type="predicted"/>
<reference evidence="1" key="1">
    <citation type="journal article" date="2021" name="Nat. Microbiol.">
        <title>Cocultivation of an ultrasmall environmental parasitic bacterium with lytic ability against bacteria associated with wastewater foams.</title>
        <authorList>
            <person name="Batinovic S."/>
            <person name="Rose J.J.A."/>
            <person name="Ratcliffe J."/>
            <person name="Seviour R.J."/>
            <person name="Petrovski S."/>
        </authorList>
    </citation>
    <scope>NUCLEOTIDE SEQUENCE</scope>
    <source>
        <strain evidence="1">JR1</strain>
    </source>
</reference>
<dbReference type="AlphaFoldDB" id="A0A857MT03"/>
<evidence type="ECO:0000313" key="1">
    <source>
        <dbReference type="EMBL" id="QHN42567.1"/>
    </source>
</evidence>
<dbReference type="KEGG" id="mama:GII36_01725"/>
<organism evidence="1 2">
    <name type="scientific">Candidatus Mycosynbacter amalyticus</name>
    <dbReference type="NCBI Taxonomy" id="2665156"/>
    <lineage>
        <taxon>Bacteria</taxon>
        <taxon>Candidatus Saccharimonadota</taxon>
        <taxon>Candidatus Saccharimonadota incertae sedis</taxon>
        <taxon>Candidatus Mycosynbacter</taxon>
    </lineage>
</organism>
<dbReference type="Proteomes" id="UP001059824">
    <property type="component" value="Chromosome"/>
</dbReference>
<evidence type="ECO:0000313" key="2">
    <source>
        <dbReference type="Proteomes" id="UP001059824"/>
    </source>
</evidence>
<name>A0A857MT03_9BACT</name>
<dbReference type="RefSeq" id="WP_260763963.1">
    <property type="nucleotide sequence ID" value="NZ_CP045921.1"/>
</dbReference>
<dbReference type="EMBL" id="CP045921">
    <property type="protein sequence ID" value="QHN42567.1"/>
    <property type="molecule type" value="Genomic_DNA"/>
</dbReference>